<evidence type="ECO:0000313" key="4">
    <source>
        <dbReference type="Proteomes" id="UP000031561"/>
    </source>
</evidence>
<gene>
    <name evidence="3" type="ORF">QQ91_0001455</name>
</gene>
<feature type="domain" description="Sucrose phosphatase-like" evidence="2">
    <location>
        <begin position="17"/>
        <end position="224"/>
    </location>
</feature>
<dbReference type="RefSeq" id="WP_166279069.1">
    <property type="nucleotide sequence ID" value="NZ_JTHE03000009.1"/>
</dbReference>
<keyword evidence="4" id="KW-1185">Reference proteome</keyword>
<dbReference type="Proteomes" id="UP000031561">
    <property type="component" value="Unassembled WGS sequence"/>
</dbReference>
<dbReference type="NCBIfam" id="TIGR01484">
    <property type="entry name" value="HAD-SF-IIB"/>
    <property type="match status" value="1"/>
</dbReference>
<proteinExistence type="predicted"/>
<dbReference type="InterPro" id="IPR036412">
    <property type="entry name" value="HAD-like_sf"/>
</dbReference>
<evidence type="ECO:0000313" key="3">
    <source>
        <dbReference type="EMBL" id="MCM1981496.1"/>
    </source>
</evidence>
<dbReference type="PANTHER" id="PTHR10000">
    <property type="entry name" value="PHOSPHOSERINE PHOSPHATASE"/>
    <property type="match status" value="1"/>
</dbReference>
<dbReference type="InterPro" id="IPR006380">
    <property type="entry name" value="SPP-like_dom"/>
</dbReference>
<dbReference type="AlphaFoldDB" id="A0ABD4SYH7"/>
<evidence type="ECO:0000256" key="1">
    <source>
        <dbReference type="SAM" id="MobiDB-lite"/>
    </source>
</evidence>
<reference evidence="3 4" key="1">
    <citation type="journal article" date="2015" name="Genome Announc.">
        <title>Draft Genome Sequence of Filamentous Marine Cyanobacterium Lyngbya confervoides Strain BDU141951.</title>
        <authorList>
            <person name="Chandrababunaidu M.M."/>
            <person name="Sen D."/>
            <person name="Tripathy S."/>
        </authorList>
    </citation>
    <scope>NUCLEOTIDE SEQUENCE [LARGE SCALE GENOMIC DNA]</scope>
    <source>
        <strain evidence="3 4">BDU141951</strain>
    </source>
</reference>
<protein>
    <submittedName>
        <fullName evidence="3">Cof-type HAD-IIB family hydrolase</fullName>
    </submittedName>
</protein>
<sequence>MKQLHQAAADWLESIDLVATDMDGTLTKQGLFHPDLLAMLWRLHRAQISVVVVTGRSAGWVQGLFEYLPLTGAIAENGGVLYCDRNREGTVLCPPCNRQELAQLFVQIQREFPQLTPSADNAFRITDWTFEIQELSSAQLAHIAQRCRSQGWDFTYSSIQGHIKPATTSKQRGVLWMTAHAFSPPVTPAKILTLGDSLNDADLLNPAVFPHSVGVANLKPYLLDLPAPPTWMTEKAELAGFLEAMELLLAHRPIQASKSKEHSPDTDAANTARH</sequence>
<dbReference type="SUPFAM" id="SSF56784">
    <property type="entry name" value="HAD-like"/>
    <property type="match status" value="1"/>
</dbReference>
<name>A0ABD4SYH7_9CYAN</name>
<dbReference type="Gene3D" id="3.90.1070.10">
    <property type="match status" value="1"/>
</dbReference>
<dbReference type="InterPro" id="IPR023214">
    <property type="entry name" value="HAD_sf"/>
</dbReference>
<comment type="caution">
    <text evidence="3">The sequence shown here is derived from an EMBL/GenBank/DDBJ whole genome shotgun (WGS) entry which is preliminary data.</text>
</comment>
<organism evidence="3 4">
    <name type="scientific">Lyngbya confervoides BDU141951</name>
    <dbReference type="NCBI Taxonomy" id="1574623"/>
    <lineage>
        <taxon>Bacteria</taxon>
        <taxon>Bacillati</taxon>
        <taxon>Cyanobacteriota</taxon>
        <taxon>Cyanophyceae</taxon>
        <taxon>Oscillatoriophycideae</taxon>
        <taxon>Oscillatoriales</taxon>
        <taxon>Microcoleaceae</taxon>
        <taxon>Lyngbya</taxon>
    </lineage>
</organism>
<accession>A0ABD4SYH7</accession>
<feature type="region of interest" description="Disordered" evidence="1">
    <location>
        <begin position="253"/>
        <end position="274"/>
    </location>
</feature>
<dbReference type="Gene3D" id="3.40.50.1000">
    <property type="entry name" value="HAD superfamily/HAD-like"/>
    <property type="match status" value="1"/>
</dbReference>
<dbReference type="PANTHER" id="PTHR10000:SF8">
    <property type="entry name" value="HAD SUPERFAMILY HYDROLASE-LIKE, TYPE 3"/>
    <property type="match status" value="1"/>
</dbReference>
<evidence type="ECO:0000259" key="2">
    <source>
        <dbReference type="Pfam" id="PF05116"/>
    </source>
</evidence>
<dbReference type="EMBL" id="JTHE03000009">
    <property type="protein sequence ID" value="MCM1981496.1"/>
    <property type="molecule type" value="Genomic_DNA"/>
</dbReference>
<dbReference type="InterPro" id="IPR006379">
    <property type="entry name" value="HAD-SF_hydro_IIB"/>
</dbReference>
<keyword evidence="3" id="KW-0378">Hydrolase</keyword>
<dbReference type="Pfam" id="PF05116">
    <property type="entry name" value="S6PP"/>
    <property type="match status" value="1"/>
</dbReference>
<dbReference type="GO" id="GO:0016791">
    <property type="term" value="F:phosphatase activity"/>
    <property type="evidence" value="ECO:0007669"/>
    <property type="project" value="UniProtKB-ARBA"/>
</dbReference>